<keyword evidence="7" id="KW-0067">ATP-binding</keyword>
<dbReference type="EMBL" id="CP155618">
    <property type="protein sequence ID" value="XBL14504.1"/>
    <property type="molecule type" value="Genomic_DNA"/>
</dbReference>
<dbReference type="Proteomes" id="UP001224325">
    <property type="component" value="Chromosome"/>
</dbReference>
<dbReference type="Gene3D" id="3.30.450.20">
    <property type="entry name" value="PAS domain"/>
    <property type="match status" value="1"/>
</dbReference>
<keyword evidence="13" id="KW-1185">Reference proteome</keyword>
<keyword evidence="4" id="KW-0808">Transferase</keyword>
<dbReference type="InterPro" id="IPR011495">
    <property type="entry name" value="Sig_transdc_His_kin_sub2_dim/P"/>
</dbReference>
<dbReference type="PANTHER" id="PTHR41523">
    <property type="entry name" value="TWO-COMPONENT SYSTEM SENSOR PROTEIN"/>
    <property type="match status" value="1"/>
</dbReference>
<gene>
    <name evidence="12" type="ORF">QLS71_000435</name>
</gene>
<dbReference type="Gene3D" id="1.25.40.10">
    <property type="entry name" value="Tetratricopeptide repeat domain"/>
    <property type="match status" value="3"/>
</dbReference>
<dbReference type="InterPro" id="IPR003594">
    <property type="entry name" value="HATPase_dom"/>
</dbReference>
<keyword evidence="8" id="KW-0802">TPR repeat</keyword>
<dbReference type="PROSITE" id="PS50109">
    <property type="entry name" value="HIS_KIN"/>
    <property type="match status" value="1"/>
</dbReference>
<evidence type="ECO:0000256" key="9">
    <source>
        <dbReference type="SAM" id="Coils"/>
    </source>
</evidence>
<dbReference type="InterPro" id="IPR036890">
    <property type="entry name" value="HATPase_C_sf"/>
</dbReference>
<evidence type="ECO:0000256" key="4">
    <source>
        <dbReference type="ARBA" id="ARBA00022679"/>
    </source>
</evidence>
<feature type="domain" description="Histidine kinase" evidence="11">
    <location>
        <begin position="541"/>
        <end position="733"/>
    </location>
</feature>
<comment type="catalytic activity">
    <reaction evidence="1">
        <text>ATP + protein L-histidine = ADP + protein N-phospho-L-histidine.</text>
        <dbReference type="EC" id="2.7.13.3"/>
    </reaction>
</comment>
<evidence type="ECO:0000313" key="12">
    <source>
        <dbReference type="EMBL" id="XBL14504.1"/>
    </source>
</evidence>
<evidence type="ECO:0000256" key="5">
    <source>
        <dbReference type="ARBA" id="ARBA00022741"/>
    </source>
</evidence>
<dbReference type="PROSITE" id="PS50005">
    <property type="entry name" value="TPR"/>
    <property type="match status" value="1"/>
</dbReference>
<keyword evidence="3" id="KW-0597">Phosphoprotein</keyword>
<keyword evidence="10" id="KW-0812">Transmembrane</keyword>
<dbReference type="KEGG" id="mlil:QLS71_000435"/>
<evidence type="ECO:0000256" key="10">
    <source>
        <dbReference type="SAM" id="Phobius"/>
    </source>
</evidence>
<evidence type="ECO:0000256" key="6">
    <source>
        <dbReference type="ARBA" id="ARBA00022777"/>
    </source>
</evidence>
<keyword evidence="10" id="KW-1133">Transmembrane helix</keyword>
<dbReference type="PANTHER" id="PTHR41523:SF8">
    <property type="entry name" value="ETHYLENE RESPONSE SENSOR PROTEIN"/>
    <property type="match status" value="1"/>
</dbReference>
<dbReference type="EC" id="2.7.13.3" evidence="2"/>
<dbReference type="RefSeq" id="WP_348636579.1">
    <property type="nucleotide sequence ID" value="NZ_CP155618.1"/>
</dbReference>
<keyword evidence="5" id="KW-0547">Nucleotide-binding</keyword>
<keyword evidence="9" id="KW-0175">Coiled coil</keyword>
<keyword evidence="10" id="KW-0472">Membrane</keyword>
<feature type="coiled-coil region" evidence="9">
    <location>
        <begin position="514"/>
        <end position="541"/>
    </location>
</feature>
<name>A0AAU7EGE0_9FLAO</name>
<organism evidence="12 13">
    <name type="scientific">Mariniflexile litorale</name>
    <dbReference type="NCBI Taxonomy" id="3045158"/>
    <lineage>
        <taxon>Bacteria</taxon>
        <taxon>Pseudomonadati</taxon>
        <taxon>Bacteroidota</taxon>
        <taxon>Flavobacteriia</taxon>
        <taxon>Flavobacteriales</taxon>
        <taxon>Flavobacteriaceae</taxon>
        <taxon>Mariniflexile</taxon>
    </lineage>
</organism>
<evidence type="ECO:0000256" key="2">
    <source>
        <dbReference type="ARBA" id="ARBA00012438"/>
    </source>
</evidence>
<dbReference type="SUPFAM" id="SSF55874">
    <property type="entry name" value="ATPase domain of HSP90 chaperone/DNA topoisomerase II/histidine kinase"/>
    <property type="match status" value="1"/>
</dbReference>
<accession>A0AAU7EGE0</accession>
<dbReference type="PROSITE" id="PS51257">
    <property type="entry name" value="PROKAR_LIPOPROTEIN"/>
    <property type="match status" value="1"/>
</dbReference>
<dbReference type="Pfam" id="PF02518">
    <property type="entry name" value="HATPase_c"/>
    <property type="match status" value="1"/>
</dbReference>
<dbReference type="InterPro" id="IPR019734">
    <property type="entry name" value="TPR_rpt"/>
</dbReference>
<evidence type="ECO:0000256" key="3">
    <source>
        <dbReference type="ARBA" id="ARBA00022553"/>
    </source>
</evidence>
<dbReference type="SMART" id="SM00028">
    <property type="entry name" value="TPR"/>
    <property type="match status" value="7"/>
</dbReference>
<protein>
    <recommendedName>
        <fullName evidence="2">histidine kinase</fullName>
        <ecNumber evidence="2">2.7.13.3</ecNumber>
    </recommendedName>
</protein>
<dbReference type="SMART" id="SM00387">
    <property type="entry name" value="HATPase_c"/>
    <property type="match status" value="1"/>
</dbReference>
<keyword evidence="6 12" id="KW-0418">Kinase</keyword>
<evidence type="ECO:0000256" key="7">
    <source>
        <dbReference type="ARBA" id="ARBA00022840"/>
    </source>
</evidence>
<feature type="transmembrane region" description="Helical" evidence="10">
    <location>
        <begin position="481"/>
        <end position="501"/>
    </location>
</feature>
<proteinExistence type="predicted"/>
<dbReference type="GO" id="GO:0005524">
    <property type="term" value="F:ATP binding"/>
    <property type="evidence" value="ECO:0007669"/>
    <property type="project" value="UniProtKB-KW"/>
</dbReference>
<reference evidence="12" key="1">
    <citation type="submission" date="2024-04" db="EMBL/GenBank/DDBJ databases">
        <title>Mariniflexile litorale, isolated from the shallow sediments of the Sea of Japan.</title>
        <authorList>
            <person name="Romanenko L."/>
            <person name="Isaeva M."/>
        </authorList>
    </citation>
    <scope>NUCLEOTIDE SEQUENCE [LARGE SCALE GENOMIC DNA]</scope>
    <source>
        <strain evidence="12">KMM 9835</strain>
    </source>
</reference>
<dbReference type="Pfam" id="PF07568">
    <property type="entry name" value="HisKA_2"/>
    <property type="match status" value="1"/>
</dbReference>
<sequence>MNVKKVVLIFFLIVACKKQQQETSKNVDLKKFDTGLLESTIDSLLNIGSGYLNKSESADSAFYYFEKSLKLSQSSNNKYLENKSLHYLAKLAFKENDYPKGIENYTRVINYFNKTNDQWSEANTLMELGNALFLKENKIKSYEEINEIFNKSLSIYSKLDSKKNQADVLNHMAHCYLNDGKLILANNKLLEALALYKSVNYRNLHHTYHLLQLVQNIQGNLEKSLYYSLECVKSMESTKDTLNAQLYYHFVGENYSAIGNHEKSLEWYHKAIKIKSPEDRTLLYHIINIASKELLILNRKQEALDLILSVAPLDASSNQPTIEEAKGYVYDAVGNKKLAEKHFANMIALYQKDSENTPVPRHVSLAYLKIGTFYVEQEYYTKAKVLLLKSLEFPAGTSSVSNKVKANLMLFKTDSALGNYKSAIKYYQRYKELNDSIFNETKSRQIEELQIQYETVKKEHDIQSLKNENLIQNSKLAKTTILKNFVFGGLILFFIVSLLLYRSYNSKQRTNRLLVSQKGEIAQQNTSLQELLKEKEWLLKEIHHRVKNNLQIVMSLLNTQSNYIKNPEAFSAIKNSQHRLFAISLIHQKLYKTENATLIDMNSYIKDLIGYLKDSLDMNSNIDFKLEIEHIMLQENQSIPVGLILNEAITNAIKYAFPNQEKGMITVIMKKQINNYFISIKDNGVGIPDSFSWHTSSSLGMTLIKGLTNQLDGDFKIKNKEGTLIEIVFVNKTFSDIYTQNF</sequence>
<evidence type="ECO:0000256" key="8">
    <source>
        <dbReference type="PROSITE-ProRule" id="PRU00339"/>
    </source>
</evidence>
<dbReference type="GO" id="GO:0004673">
    <property type="term" value="F:protein histidine kinase activity"/>
    <property type="evidence" value="ECO:0007669"/>
    <property type="project" value="UniProtKB-EC"/>
</dbReference>
<feature type="repeat" description="TPR" evidence="8">
    <location>
        <begin position="245"/>
        <end position="278"/>
    </location>
</feature>
<dbReference type="InterPro" id="IPR011990">
    <property type="entry name" value="TPR-like_helical_dom_sf"/>
</dbReference>
<dbReference type="InterPro" id="IPR005467">
    <property type="entry name" value="His_kinase_dom"/>
</dbReference>
<evidence type="ECO:0000256" key="1">
    <source>
        <dbReference type="ARBA" id="ARBA00000085"/>
    </source>
</evidence>
<dbReference type="SUPFAM" id="SSF48452">
    <property type="entry name" value="TPR-like"/>
    <property type="match status" value="2"/>
</dbReference>
<dbReference type="Gene3D" id="3.30.565.10">
    <property type="entry name" value="Histidine kinase-like ATPase, C-terminal domain"/>
    <property type="match status" value="1"/>
</dbReference>
<dbReference type="AlphaFoldDB" id="A0AAU7EGE0"/>
<evidence type="ECO:0000259" key="11">
    <source>
        <dbReference type="PROSITE" id="PS50109"/>
    </source>
</evidence>
<evidence type="ECO:0000313" key="13">
    <source>
        <dbReference type="Proteomes" id="UP001224325"/>
    </source>
</evidence>